<accession>A0A1A8XV87</accession>
<name>A0A1A8XV87_9PROT</name>
<dbReference type="AlphaFoldDB" id="A0A1A8XV87"/>
<organism evidence="1 2">
    <name type="scientific">Candidatus Accumulibacter aalborgensis</name>
    <dbReference type="NCBI Taxonomy" id="1860102"/>
    <lineage>
        <taxon>Bacteria</taxon>
        <taxon>Pseudomonadati</taxon>
        <taxon>Pseudomonadota</taxon>
        <taxon>Betaproteobacteria</taxon>
        <taxon>Candidatus Accumulibacter</taxon>
    </lineage>
</organism>
<dbReference type="RefSeq" id="WP_186408305.1">
    <property type="nucleotide sequence ID" value="NZ_FLQX01000136.1"/>
</dbReference>
<dbReference type="STRING" id="1860102.ACCAA_580004"/>
<dbReference type="SUPFAM" id="SSF53756">
    <property type="entry name" value="UDP-Glycosyltransferase/glycogen phosphorylase"/>
    <property type="match status" value="1"/>
</dbReference>
<evidence type="ECO:0008006" key="3">
    <source>
        <dbReference type="Google" id="ProtNLM"/>
    </source>
</evidence>
<dbReference type="Proteomes" id="UP000199169">
    <property type="component" value="Unassembled WGS sequence"/>
</dbReference>
<evidence type="ECO:0000313" key="1">
    <source>
        <dbReference type="EMBL" id="SBT08507.1"/>
    </source>
</evidence>
<keyword evidence="2" id="KW-1185">Reference proteome</keyword>
<protein>
    <recommendedName>
        <fullName evidence="3">Glycosyltransferase subfamily 4-like N-terminal domain-containing protein</fullName>
    </recommendedName>
</protein>
<proteinExistence type="predicted"/>
<sequence length="357" mass="40574">MKVLYLAEWDVYSNSGVVRKIRAQFDSWKSLGVDARLVIVSPRTIEKNPLISGDGITVISHRRARFGIGKIFKALALRSAKKAVLEFLPDVIYYRQSSWTPGILSLLKVARSVVVEINSNDVFEVHQNGWLKARYHLTTRTWLIGIVNGFVCVGRELGDFYNQYGKPVCVIGNGFDTSSVSSRPPPFNLRPQLIFVGSKGQTWHGVDKLLNVAAVLPEMDFHIVGQDVQDVPVNVKAHGFLTWSQLDDIYKKMDAGFGSLALHRIEIDEITPLKTREYLAYGIPVIGAYHDIDLENCSYYLQLRNQENGVIESVDLIRDFVWKWKNRSIDNNDVVIRIGSMNKERRRLTFFKNISIS</sequence>
<gene>
    <name evidence="1" type="ORF">ACCAA_580004</name>
</gene>
<dbReference type="EMBL" id="FLQX01000136">
    <property type="protein sequence ID" value="SBT08507.1"/>
    <property type="molecule type" value="Genomic_DNA"/>
</dbReference>
<dbReference type="Gene3D" id="3.40.50.2000">
    <property type="entry name" value="Glycogen Phosphorylase B"/>
    <property type="match status" value="2"/>
</dbReference>
<evidence type="ECO:0000313" key="2">
    <source>
        <dbReference type="Proteomes" id="UP000199169"/>
    </source>
</evidence>
<reference evidence="1 2" key="1">
    <citation type="submission" date="2016-06" db="EMBL/GenBank/DDBJ databases">
        <authorList>
            <person name="Kjaerup R.B."/>
            <person name="Dalgaard T.S."/>
            <person name="Juul-Madsen H.R."/>
        </authorList>
    </citation>
    <scope>NUCLEOTIDE SEQUENCE [LARGE SCALE GENOMIC DNA]</scope>
    <source>
        <strain evidence="1">3</strain>
    </source>
</reference>